<dbReference type="OrthoDB" id="9883030at2"/>
<sequence>MRNADLTDSRPGDLTSGPHTPGEHWRPLAQHLAALFAGAGGNDEAMTQAAITAILEAERRLGSQRPDLSPLVVPLVVRALRRHRRELIRRRPASAQPLPALQLAIMAAESELSRRLRRSPTVAEVGAHLDMAQHQIVTGLEAGWSGGGAENRL</sequence>
<accession>A0A0X3UWT4</accession>
<evidence type="ECO:0000313" key="3">
    <source>
        <dbReference type="Proteomes" id="UP000053244"/>
    </source>
</evidence>
<dbReference type="EMBL" id="LLZH01000085">
    <property type="protein sequence ID" value="KUL36687.1"/>
    <property type="molecule type" value="Genomic_DNA"/>
</dbReference>
<dbReference type="RefSeq" id="WP_067688826.1">
    <property type="nucleotide sequence ID" value="NZ_LLZH01000085.1"/>
</dbReference>
<proteinExistence type="predicted"/>
<keyword evidence="3" id="KW-1185">Reference proteome</keyword>
<dbReference type="InterPro" id="IPR036388">
    <property type="entry name" value="WH-like_DNA-bd_sf"/>
</dbReference>
<dbReference type="Gene3D" id="1.10.10.10">
    <property type="entry name" value="Winged helix-like DNA-binding domain superfamily/Winged helix DNA-binding domain"/>
    <property type="match status" value="1"/>
</dbReference>
<protein>
    <submittedName>
        <fullName evidence="2">Uncharacterized protein</fullName>
    </submittedName>
</protein>
<organism evidence="2 3">
    <name type="scientific">Actinoplanes awajinensis subsp. mycoplanecinus</name>
    <dbReference type="NCBI Taxonomy" id="135947"/>
    <lineage>
        <taxon>Bacteria</taxon>
        <taxon>Bacillati</taxon>
        <taxon>Actinomycetota</taxon>
        <taxon>Actinomycetes</taxon>
        <taxon>Micromonosporales</taxon>
        <taxon>Micromonosporaceae</taxon>
        <taxon>Actinoplanes</taxon>
    </lineage>
</organism>
<dbReference type="Proteomes" id="UP000053244">
    <property type="component" value="Unassembled WGS sequence"/>
</dbReference>
<gene>
    <name evidence="2" type="ORF">ADL15_12690</name>
</gene>
<comment type="caution">
    <text evidence="2">The sequence shown here is derived from an EMBL/GenBank/DDBJ whole genome shotgun (WGS) entry which is preliminary data.</text>
</comment>
<dbReference type="AlphaFoldDB" id="A0A0X3UWT4"/>
<feature type="region of interest" description="Disordered" evidence="1">
    <location>
        <begin position="1"/>
        <end position="24"/>
    </location>
</feature>
<reference evidence="2 3" key="1">
    <citation type="submission" date="2015-10" db="EMBL/GenBank/DDBJ databases">
        <authorList>
            <person name="Gilbert D.G."/>
        </authorList>
    </citation>
    <scope>NUCLEOTIDE SEQUENCE [LARGE SCALE GENOMIC DNA]</scope>
    <source>
        <strain evidence="2 3">NRRL B-16712</strain>
    </source>
</reference>
<feature type="compositionally biased region" description="Basic and acidic residues" evidence="1">
    <location>
        <begin position="1"/>
        <end position="11"/>
    </location>
</feature>
<evidence type="ECO:0000313" key="2">
    <source>
        <dbReference type="EMBL" id="KUL36687.1"/>
    </source>
</evidence>
<name>A0A0X3UWT4_9ACTN</name>
<evidence type="ECO:0000256" key="1">
    <source>
        <dbReference type="SAM" id="MobiDB-lite"/>
    </source>
</evidence>